<dbReference type="PANTHER" id="PTHR47245">
    <property type="entry name" value="PEPTIDYLPROLYL ISOMERASE"/>
    <property type="match status" value="1"/>
</dbReference>
<evidence type="ECO:0000256" key="2">
    <source>
        <dbReference type="ARBA" id="ARBA00013194"/>
    </source>
</evidence>
<gene>
    <name evidence="8" type="ORF">OXH18_02020</name>
</gene>
<keyword evidence="5 6" id="KW-0413">Isomerase</keyword>
<dbReference type="GO" id="GO:0003755">
    <property type="term" value="F:peptidyl-prolyl cis-trans isomerase activity"/>
    <property type="evidence" value="ECO:0007669"/>
    <property type="project" value="UniProtKB-KW"/>
</dbReference>
<dbReference type="Gene3D" id="3.10.50.40">
    <property type="match status" value="1"/>
</dbReference>
<protein>
    <recommendedName>
        <fullName evidence="2">peptidylprolyl isomerase</fullName>
        <ecNumber evidence="2">5.2.1.8</ecNumber>
    </recommendedName>
</protein>
<feature type="domain" description="PpiC" evidence="7">
    <location>
        <begin position="125"/>
        <end position="214"/>
    </location>
</feature>
<sequence>MSSETFLTIDEQPISIGQVLNYLQASRKLDAFIGDIVRQFVIERALQSRSDLEVNPAVIEQAIVDFRLQNQLTDSDAFQEWLTENALTYEAFHNQISLSFKFKRLKEVVTESKLQEYFIERKVFLDRVVLSRIIVTDKELADELYSQLQEGASFEQLAREYSITDDRIMNGMVGPVSRGTMPDMLRSAADLAKPGDVVGPLHLEDRWGLFRVEDVLPASLDQPQLQQGLQDELFEQWLAEKMQSLPIKLQIGA</sequence>
<proteinExistence type="predicted"/>
<keyword evidence="9" id="KW-1185">Reference proteome</keyword>
<keyword evidence="3" id="KW-0732">Signal</keyword>
<dbReference type="Pfam" id="PF00639">
    <property type="entry name" value="Rotamase"/>
    <property type="match status" value="1"/>
</dbReference>
<accession>A0A9E8ZFB9</accession>
<evidence type="ECO:0000256" key="5">
    <source>
        <dbReference type="ARBA" id="ARBA00023235"/>
    </source>
</evidence>
<dbReference type="PROSITE" id="PS50198">
    <property type="entry name" value="PPIC_PPIASE_2"/>
    <property type="match status" value="1"/>
</dbReference>
<evidence type="ECO:0000256" key="6">
    <source>
        <dbReference type="PROSITE-ProRule" id="PRU00278"/>
    </source>
</evidence>
<dbReference type="EC" id="5.2.1.8" evidence="2"/>
<dbReference type="SUPFAM" id="SSF109998">
    <property type="entry name" value="Triger factor/SurA peptide-binding domain-like"/>
    <property type="match status" value="1"/>
</dbReference>
<evidence type="ECO:0000256" key="1">
    <source>
        <dbReference type="ARBA" id="ARBA00000971"/>
    </source>
</evidence>
<dbReference type="EMBL" id="CP113797">
    <property type="protein sequence ID" value="WAL60794.1"/>
    <property type="molecule type" value="Genomic_DNA"/>
</dbReference>
<evidence type="ECO:0000313" key="9">
    <source>
        <dbReference type="Proteomes" id="UP001163152"/>
    </source>
</evidence>
<dbReference type="SUPFAM" id="SSF54534">
    <property type="entry name" value="FKBP-like"/>
    <property type="match status" value="1"/>
</dbReference>
<evidence type="ECO:0000313" key="8">
    <source>
        <dbReference type="EMBL" id="WAL60794.1"/>
    </source>
</evidence>
<dbReference type="InterPro" id="IPR027304">
    <property type="entry name" value="Trigger_fact/SurA_dom_sf"/>
</dbReference>
<evidence type="ECO:0000256" key="4">
    <source>
        <dbReference type="ARBA" id="ARBA00023110"/>
    </source>
</evidence>
<keyword evidence="4 6" id="KW-0697">Rotamase</keyword>
<dbReference type="InterPro" id="IPR046357">
    <property type="entry name" value="PPIase_dom_sf"/>
</dbReference>
<dbReference type="RefSeq" id="WP_268610751.1">
    <property type="nucleotide sequence ID" value="NZ_CP113797.1"/>
</dbReference>
<dbReference type="Proteomes" id="UP001163152">
    <property type="component" value="Chromosome"/>
</dbReference>
<organism evidence="8 9">
    <name type="scientific">Thermocoleostomius sinensis A174</name>
    <dbReference type="NCBI Taxonomy" id="2016057"/>
    <lineage>
        <taxon>Bacteria</taxon>
        <taxon>Bacillati</taxon>
        <taxon>Cyanobacteriota</taxon>
        <taxon>Cyanophyceae</taxon>
        <taxon>Oculatellales</taxon>
        <taxon>Oculatellaceae</taxon>
        <taxon>Thermocoleostomius</taxon>
    </lineage>
</organism>
<reference evidence="8" key="1">
    <citation type="submission" date="2022-12" db="EMBL/GenBank/DDBJ databases">
        <title>Polyphasic identification of a Novel Hot-Spring Cyanobacterium Ocullathermofonsia sinensis gen nov. sp. nov. and Genomic Insights on its Adaptations to the Thermal Habitat.</title>
        <authorList>
            <person name="Daroch M."/>
            <person name="Tang J."/>
            <person name="Jiang Y."/>
        </authorList>
    </citation>
    <scope>NUCLEOTIDE SEQUENCE</scope>
    <source>
        <strain evidence="8">PKUAC-SCTA174</strain>
    </source>
</reference>
<name>A0A9E8ZFB9_9CYAN</name>
<evidence type="ECO:0000256" key="3">
    <source>
        <dbReference type="ARBA" id="ARBA00022729"/>
    </source>
</evidence>
<dbReference type="InterPro" id="IPR050245">
    <property type="entry name" value="PrsA_foldase"/>
</dbReference>
<evidence type="ECO:0000259" key="7">
    <source>
        <dbReference type="PROSITE" id="PS50198"/>
    </source>
</evidence>
<dbReference type="PANTHER" id="PTHR47245:SF1">
    <property type="entry name" value="FOLDASE PROTEIN PRSA"/>
    <property type="match status" value="1"/>
</dbReference>
<dbReference type="AlphaFoldDB" id="A0A9E8ZFB9"/>
<dbReference type="InterPro" id="IPR000297">
    <property type="entry name" value="PPIase_PpiC"/>
</dbReference>
<comment type="catalytic activity">
    <reaction evidence="1">
        <text>[protein]-peptidylproline (omega=180) = [protein]-peptidylproline (omega=0)</text>
        <dbReference type="Rhea" id="RHEA:16237"/>
        <dbReference type="Rhea" id="RHEA-COMP:10747"/>
        <dbReference type="Rhea" id="RHEA-COMP:10748"/>
        <dbReference type="ChEBI" id="CHEBI:83833"/>
        <dbReference type="ChEBI" id="CHEBI:83834"/>
        <dbReference type="EC" id="5.2.1.8"/>
    </reaction>
</comment>
<dbReference type="KEGG" id="tsin:OXH18_02020"/>